<dbReference type="GO" id="GO:0016301">
    <property type="term" value="F:kinase activity"/>
    <property type="evidence" value="ECO:0007669"/>
    <property type="project" value="UniProtKB-KW"/>
</dbReference>
<organism evidence="4 5">
    <name type="scientific">Mucilaginibacter antarcticus</name>
    <dbReference type="NCBI Taxonomy" id="1855725"/>
    <lineage>
        <taxon>Bacteria</taxon>
        <taxon>Pseudomonadati</taxon>
        <taxon>Bacteroidota</taxon>
        <taxon>Sphingobacteriia</taxon>
        <taxon>Sphingobacteriales</taxon>
        <taxon>Sphingobacteriaceae</taxon>
        <taxon>Mucilaginibacter</taxon>
    </lineage>
</organism>
<dbReference type="PANTHER" id="PTHR10584:SF166">
    <property type="entry name" value="RIBOKINASE"/>
    <property type="match status" value="1"/>
</dbReference>
<accession>A0ABW5XQC4</accession>
<name>A0ABW5XQC4_9SPHI</name>
<dbReference type="PANTHER" id="PTHR10584">
    <property type="entry name" value="SUGAR KINASE"/>
    <property type="match status" value="1"/>
</dbReference>
<protein>
    <submittedName>
        <fullName evidence="4">Carbohydrate kinase family protein</fullName>
        <ecNumber evidence="4">2.7.1.-</ecNumber>
    </submittedName>
</protein>
<dbReference type="InterPro" id="IPR011611">
    <property type="entry name" value="PfkB_dom"/>
</dbReference>
<dbReference type="EC" id="2.7.1.-" evidence="4"/>
<evidence type="ECO:0000256" key="2">
    <source>
        <dbReference type="ARBA" id="ARBA00022777"/>
    </source>
</evidence>
<dbReference type="SUPFAM" id="SSF53613">
    <property type="entry name" value="Ribokinase-like"/>
    <property type="match status" value="1"/>
</dbReference>
<dbReference type="Proteomes" id="UP001597601">
    <property type="component" value="Unassembled WGS sequence"/>
</dbReference>
<dbReference type="EMBL" id="JBHUON010000011">
    <property type="protein sequence ID" value="MFD2865176.1"/>
    <property type="molecule type" value="Genomic_DNA"/>
</dbReference>
<reference evidence="5" key="1">
    <citation type="journal article" date="2019" name="Int. J. Syst. Evol. Microbiol.">
        <title>The Global Catalogue of Microorganisms (GCM) 10K type strain sequencing project: providing services to taxonomists for standard genome sequencing and annotation.</title>
        <authorList>
            <consortium name="The Broad Institute Genomics Platform"/>
            <consortium name="The Broad Institute Genome Sequencing Center for Infectious Disease"/>
            <person name="Wu L."/>
            <person name="Ma J."/>
        </authorList>
    </citation>
    <scope>NUCLEOTIDE SEQUENCE [LARGE SCALE GENOMIC DNA]</scope>
    <source>
        <strain evidence="5">KCTC 52232</strain>
    </source>
</reference>
<evidence type="ECO:0000313" key="5">
    <source>
        <dbReference type="Proteomes" id="UP001597601"/>
    </source>
</evidence>
<dbReference type="InterPro" id="IPR029056">
    <property type="entry name" value="Ribokinase-like"/>
</dbReference>
<dbReference type="Gene3D" id="3.40.1190.20">
    <property type="match status" value="1"/>
</dbReference>
<keyword evidence="5" id="KW-1185">Reference proteome</keyword>
<keyword evidence="1 4" id="KW-0808">Transferase</keyword>
<evidence type="ECO:0000313" key="4">
    <source>
        <dbReference type="EMBL" id="MFD2865176.1"/>
    </source>
</evidence>
<dbReference type="RefSeq" id="WP_377127021.1">
    <property type="nucleotide sequence ID" value="NZ_JBHUON010000011.1"/>
</dbReference>
<dbReference type="Pfam" id="PF00294">
    <property type="entry name" value="PfkB"/>
    <property type="match status" value="1"/>
</dbReference>
<sequence>MRNGILVGGNWIVDQVKLIDVFPEEEKLVNIFSESSCNGGSAYNVITDLAKLQANFPLSGVGLVGDDERGDQIIQHCQSVGINTEQIRKTKESYTSYTDVMSVKETGRRTFFHQRGANALLDIPDFNFSISRDKIFHLGYLLLLDKLDVIEDDGTTRASKVLKSAKQHGLITSVDIVSERSDRFKDVIPSSLPYIDYLFVNEYEAGMITGIKTINDNGSIILKSCYDAALKLLALGVNKWVILHFPEGVIAISKSGESHRQPSLLVPADKVAGASGAGDAFAAGVLMGIHNDKDMSYCLELGVGAAASSLFESTSSDGVLPSEECLKLAALYGYREAI</sequence>
<comment type="caution">
    <text evidence="4">The sequence shown here is derived from an EMBL/GenBank/DDBJ whole genome shotgun (WGS) entry which is preliminary data.</text>
</comment>
<feature type="domain" description="Carbohydrate kinase PfkB" evidence="3">
    <location>
        <begin position="19"/>
        <end position="314"/>
    </location>
</feature>
<proteinExistence type="predicted"/>
<gene>
    <name evidence="4" type="ORF">ACFSYC_10805</name>
</gene>
<evidence type="ECO:0000256" key="1">
    <source>
        <dbReference type="ARBA" id="ARBA00022679"/>
    </source>
</evidence>
<keyword evidence="2 4" id="KW-0418">Kinase</keyword>
<evidence type="ECO:0000259" key="3">
    <source>
        <dbReference type="Pfam" id="PF00294"/>
    </source>
</evidence>